<dbReference type="Gene3D" id="3.40.50.2000">
    <property type="entry name" value="Glycogen Phosphorylase B"/>
    <property type="match status" value="2"/>
</dbReference>
<organism evidence="4 5">
    <name type="scientific">Teretinema zuelzerae</name>
    <dbReference type="NCBI Taxonomy" id="156"/>
    <lineage>
        <taxon>Bacteria</taxon>
        <taxon>Pseudomonadati</taxon>
        <taxon>Spirochaetota</taxon>
        <taxon>Spirochaetia</taxon>
        <taxon>Spirochaetales</taxon>
        <taxon>Treponemataceae</taxon>
        <taxon>Teretinema</taxon>
    </lineage>
</organism>
<dbReference type="Proteomes" id="UP001198163">
    <property type="component" value="Unassembled WGS sequence"/>
</dbReference>
<dbReference type="InterPro" id="IPR001296">
    <property type="entry name" value="Glyco_trans_1"/>
</dbReference>
<evidence type="ECO:0000313" key="4">
    <source>
        <dbReference type="EMBL" id="MCD1654889.1"/>
    </source>
</evidence>
<sequence length="378" mass="41535">MRIGINAFGCDHGRSGTGSYLSSLIKNLGDIPHEIELFGPELDRYTYTSGMDSISYFGVSTGDSLFAERLWHAASYGSFVRKRKYDAVLFPSGTKLLPLSFDVPSFVVVQDLVSDLHRNSDDGAIFGIYRRQLKKASRIIAASRSVRDDLVNEKIPAEKITVIHHGIDTSLFYPRETSDSEAILIHPFSIRRPYIIYASRVAYPSKNHVELIKAFALFKQKTGAPHRLVLAGADGVNAEVVHREVLNSPVSSDILLTGYFPHQNLPELYSAADACIFPSSAEGVGMPVLEAMACSIPVACARSGALPEIAGDCALYFDHTNPEEIAACIEQLVRKQNGENDNLRSSLVQKASGWVSSFSWENCARETVDCIESALRTL</sequence>
<dbReference type="CDD" id="cd03809">
    <property type="entry name" value="GT4_MtfB-like"/>
    <property type="match status" value="1"/>
</dbReference>
<dbReference type="SUPFAM" id="SSF53756">
    <property type="entry name" value="UDP-Glycosyltransferase/glycogen phosphorylase"/>
    <property type="match status" value="1"/>
</dbReference>
<feature type="domain" description="Glycosyl transferase family 1" evidence="2">
    <location>
        <begin position="192"/>
        <end position="349"/>
    </location>
</feature>
<protein>
    <submittedName>
        <fullName evidence="4">Glycosyltransferase family 4 protein</fullName>
    </submittedName>
</protein>
<reference evidence="4" key="1">
    <citation type="submission" date="2021-08" db="EMBL/GenBank/DDBJ databases">
        <title>Comparative analyses of Brucepasteria parasyntrophica and Teretinema zuelzerae.</title>
        <authorList>
            <person name="Song Y."/>
            <person name="Brune A."/>
        </authorList>
    </citation>
    <scope>NUCLEOTIDE SEQUENCE</scope>
    <source>
        <strain evidence="4">DSM 1903</strain>
    </source>
</reference>
<dbReference type="PANTHER" id="PTHR46401:SF2">
    <property type="entry name" value="GLYCOSYLTRANSFERASE WBBK-RELATED"/>
    <property type="match status" value="1"/>
</dbReference>
<evidence type="ECO:0000256" key="1">
    <source>
        <dbReference type="ARBA" id="ARBA00022679"/>
    </source>
</evidence>
<comment type="caution">
    <text evidence="4">The sequence shown here is derived from an EMBL/GenBank/DDBJ whole genome shotgun (WGS) entry which is preliminary data.</text>
</comment>
<name>A0AAE3EJX3_9SPIR</name>
<dbReference type="PANTHER" id="PTHR46401">
    <property type="entry name" value="GLYCOSYLTRANSFERASE WBBK-RELATED"/>
    <property type="match status" value="1"/>
</dbReference>
<feature type="domain" description="Glycosyltransferase subfamily 4-like N-terminal" evidence="3">
    <location>
        <begin position="15"/>
        <end position="170"/>
    </location>
</feature>
<dbReference type="InterPro" id="IPR028098">
    <property type="entry name" value="Glyco_trans_4-like_N"/>
</dbReference>
<evidence type="ECO:0000259" key="3">
    <source>
        <dbReference type="Pfam" id="PF13439"/>
    </source>
</evidence>
<keyword evidence="5" id="KW-1185">Reference proteome</keyword>
<dbReference type="Pfam" id="PF13439">
    <property type="entry name" value="Glyco_transf_4"/>
    <property type="match status" value="1"/>
</dbReference>
<dbReference type="EMBL" id="JAINWA010000003">
    <property type="protein sequence ID" value="MCD1654889.1"/>
    <property type="molecule type" value="Genomic_DNA"/>
</dbReference>
<dbReference type="Pfam" id="PF00534">
    <property type="entry name" value="Glycos_transf_1"/>
    <property type="match status" value="1"/>
</dbReference>
<evidence type="ECO:0000313" key="5">
    <source>
        <dbReference type="Proteomes" id="UP001198163"/>
    </source>
</evidence>
<dbReference type="AlphaFoldDB" id="A0AAE3EJX3"/>
<evidence type="ECO:0000259" key="2">
    <source>
        <dbReference type="Pfam" id="PF00534"/>
    </source>
</evidence>
<dbReference type="GO" id="GO:0016757">
    <property type="term" value="F:glycosyltransferase activity"/>
    <property type="evidence" value="ECO:0007669"/>
    <property type="project" value="InterPro"/>
</dbReference>
<accession>A0AAE3EJX3</accession>
<keyword evidence="1" id="KW-0808">Transferase</keyword>
<proteinExistence type="predicted"/>
<dbReference type="RefSeq" id="WP_230755530.1">
    <property type="nucleotide sequence ID" value="NZ_JAINWA010000003.1"/>
</dbReference>
<gene>
    <name evidence="4" type="ORF">K7J14_09280</name>
</gene>